<evidence type="ECO:0000313" key="2">
    <source>
        <dbReference type="EMBL" id="KAF0906093.1"/>
    </source>
</evidence>
<sequence length="163" mass="17702">MVNVSKLEGGPSQQQPLRSPVTPRRTSQTLTLSKVESASIADKCEIRFDAQWIGFIPFQDASGGLRDRADRNAVDGLEAKVNAQASKFGASPPPLDFFDYLVLGEGEQHEVLVEVMNSFSYVCDFFVTESIVNCMLSAIKKEGELELPFGGDAAEVCLNLLAA</sequence>
<accession>A0A6G1D2X8</accession>
<evidence type="ECO:0000256" key="1">
    <source>
        <dbReference type="SAM" id="MobiDB-lite"/>
    </source>
</evidence>
<reference evidence="2 3" key="1">
    <citation type="submission" date="2019-11" db="EMBL/GenBank/DDBJ databases">
        <title>Whole genome sequence of Oryza granulata.</title>
        <authorList>
            <person name="Li W."/>
        </authorList>
    </citation>
    <scope>NUCLEOTIDE SEQUENCE [LARGE SCALE GENOMIC DNA]</scope>
    <source>
        <strain evidence="3">cv. Menghai</strain>
        <tissue evidence="2">Leaf</tissue>
    </source>
</reference>
<evidence type="ECO:0000313" key="3">
    <source>
        <dbReference type="Proteomes" id="UP000479710"/>
    </source>
</evidence>
<comment type="caution">
    <text evidence="2">The sequence shown here is derived from an EMBL/GenBank/DDBJ whole genome shotgun (WGS) entry which is preliminary data.</text>
</comment>
<name>A0A6G1D2X8_9ORYZ</name>
<organism evidence="2 3">
    <name type="scientific">Oryza meyeriana var. granulata</name>
    <dbReference type="NCBI Taxonomy" id="110450"/>
    <lineage>
        <taxon>Eukaryota</taxon>
        <taxon>Viridiplantae</taxon>
        <taxon>Streptophyta</taxon>
        <taxon>Embryophyta</taxon>
        <taxon>Tracheophyta</taxon>
        <taxon>Spermatophyta</taxon>
        <taxon>Magnoliopsida</taxon>
        <taxon>Liliopsida</taxon>
        <taxon>Poales</taxon>
        <taxon>Poaceae</taxon>
        <taxon>BOP clade</taxon>
        <taxon>Oryzoideae</taxon>
        <taxon>Oryzeae</taxon>
        <taxon>Oryzinae</taxon>
        <taxon>Oryza</taxon>
        <taxon>Oryza meyeriana</taxon>
    </lineage>
</organism>
<dbReference type="Proteomes" id="UP000479710">
    <property type="component" value="Unassembled WGS sequence"/>
</dbReference>
<keyword evidence="3" id="KW-1185">Reference proteome</keyword>
<dbReference type="AlphaFoldDB" id="A0A6G1D2X8"/>
<dbReference type="EMBL" id="SPHZ02000007">
    <property type="protein sequence ID" value="KAF0906093.1"/>
    <property type="molecule type" value="Genomic_DNA"/>
</dbReference>
<feature type="region of interest" description="Disordered" evidence="1">
    <location>
        <begin position="1"/>
        <end position="28"/>
    </location>
</feature>
<proteinExistence type="predicted"/>
<gene>
    <name evidence="2" type="ORF">E2562_009096</name>
</gene>
<protein>
    <submittedName>
        <fullName evidence="2">Uncharacterized protein</fullName>
    </submittedName>
</protein>